<keyword evidence="3" id="KW-1185">Reference proteome</keyword>
<keyword evidence="2" id="KW-0540">Nuclease</keyword>
<dbReference type="Pfam" id="PF04480">
    <property type="entry name" value="DUF559"/>
    <property type="match status" value="1"/>
</dbReference>
<dbReference type="AlphaFoldDB" id="A0A3L9YAA2"/>
<dbReference type="EMBL" id="REFC01000014">
    <property type="protein sequence ID" value="RMA57633.1"/>
    <property type="molecule type" value="Genomic_DNA"/>
</dbReference>
<evidence type="ECO:0000259" key="1">
    <source>
        <dbReference type="Pfam" id="PF04480"/>
    </source>
</evidence>
<reference evidence="2 3" key="1">
    <citation type="submission" date="2018-10" db="EMBL/GenBank/DDBJ databases">
        <title>Genomic Encyclopedia of Archaeal and Bacterial Type Strains, Phase II (KMG-II): from individual species to whole genera.</title>
        <authorList>
            <person name="Goeker M."/>
        </authorList>
    </citation>
    <scope>NUCLEOTIDE SEQUENCE [LARGE SCALE GENOMIC DNA]</scope>
    <source>
        <strain evidence="2 3">DSM 23424</strain>
    </source>
</reference>
<dbReference type="PANTHER" id="PTHR38590">
    <property type="entry name" value="BLL0828 PROTEIN"/>
    <property type="match status" value="1"/>
</dbReference>
<evidence type="ECO:0000313" key="2">
    <source>
        <dbReference type="EMBL" id="RMA57633.1"/>
    </source>
</evidence>
<name>A0A3L9YAA2_9FLAO</name>
<keyword evidence="2" id="KW-0255">Endonuclease</keyword>
<gene>
    <name evidence="2" type="ORF">BXY75_2436</name>
</gene>
<dbReference type="SUPFAM" id="SSF52980">
    <property type="entry name" value="Restriction endonuclease-like"/>
    <property type="match status" value="1"/>
</dbReference>
<dbReference type="InterPro" id="IPR007569">
    <property type="entry name" value="DUF559"/>
</dbReference>
<organism evidence="2 3">
    <name type="scientific">Ulvibacter antarcticus</name>
    <dbReference type="NCBI Taxonomy" id="442714"/>
    <lineage>
        <taxon>Bacteria</taxon>
        <taxon>Pseudomonadati</taxon>
        <taxon>Bacteroidota</taxon>
        <taxon>Flavobacteriia</taxon>
        <taxon>Flavobacteriales</taxon>
        <taxon>Flavobacteriaceae</taxon>
        <taxon>Ulvibacter</taxon>
    </lineage>
</organism>
<dbReference type="RefSeq" id="WP_121908001.1">
    <property type="nucleotide sequence ID" value="NZ_REFC01000014.1"/>
</dbReference>
<dbReference type="InterPro" id="IPR047216">
    <property type="entry name" value="Endonuclease_DUF559_bact"/>
</dbReference>
<dbReference type="Gene3D" id="3.40.960.10">
    <property type="entry name" value="VSR Endonuclease"/>
    <property type="match status" value="1"/>
</dbReference>
<accession>A0A3L9YAA2</accession>
<proteinExistence type="predicted"/>
<protein>
    <submittedName>
        <fullName evidence="2">Very-short-patch-repair endonuclease</fullName>
    </submittedName>
</protein>
<dbReference type="CDD" id="cd01038">
    <property type="entry name" value="Endonuclease_DUF559"/>
    <property type="match status" value="1"/>
</dbReference>
<dbReference type="GO" id="GO:0004519">
    <property type="term" value="F:endonuclease activity"/>
    <property type="evidence" value="ECO:0007669"/>
    <property type="project" value="UniProtKB-KW"/>
</dbReference>
<dbReference type="OrthoDB" id="9798754at2"/>
<keyword evidence="2" id="KW-0378">Hydrolase</keyword>
<dbReference type="InterPro" id="IPR011335">
    <property type="entry name" value="Restrct_endonuc-II-like"/>
</dbReference>
<comment type="caution">
    <text evidence="2">The sequence shown here is derived from an EMBL/GenBank/DDBJ whole genome shotgun (WGS) entry which is preliminary data.</text>
</comment>
<feature type="domain" description="DUF559" evidence="1">
    <location>
        <begin position="11"/>
        <end position="115"/>
    </location>
</feature>
<dbReference type="Proteomes" id="UP000271339">
    <property type="component" value="Unassembled WGS sequence"/>
</dbReference>
<sequence>MKKKIHNRKQLESFRKELRNNATTSEKKLWKALQKSQLEGKKFRRQQSIGNYIVDFYCPTERLIIELDGEVHNNSVNQDYDFKRTTYLESLNHTVLRFQNEEVKNSIDLVLERIKFEFSDSDS</sequence>
<dbReference type="PANTHER" id="PTHR38590:SF1">
    <property type="entry name" value="BLL0828 PROTEIN"/>
    <property type="match status" value="1"/>
</dbReference>
<evidence type="ECO:0000313" key="3">
    <source>
        <dbReference type="Proteomes" id="UP000271339"/>
    </source>
</evidence>